<dbReference type="SMART" id="SM00420">
    <property type="entry name" value="HTH_DEOR"/>
    <property type="match status" value="1"/>
</dbReference>
<dbReference type="RefSeq" id="WP_055252581.1">
    <property type="nucleotide sequence ID" value="NZ_CABIXX010000049.1"/>
</dbReference>
<evidence type="ECO:0000259" key="4">
    <source>
        <dbReference type="PROSITE" id="PS51000"/>
    </source>
</evidence>
<dbReference type="Gene3D" id="1.10.10.10">
    <property type="entry name" value="Winged helix-like DNA-binding domain superfamily/Winged helix DNA-binding domain"/>
    <property type="match status" value="1"/>
</dbReference>
<dbReference type="Gene3D" id="3.40.50.1360">
    <property type="match status" value="1"/>
</dbReference>
<evidence type="ECO:0000313" key="5">
    <source>
        <dbReference type="EMBL" id="CUP38059.1"/>
    </source>
</evidence>
<dbReference type="EMBL" id="CZAQ01000049">
    <property type="protein sequence ID" value="CUP38059.1"/>
    <property type="molecule type" value="Genomic_DNA"/>
</dbReference>
<evidence type="ECO:0000256" key="1">
    <source>
        <dbReference type="ARBA" id="ARBA00023015"/>
    </source>
</evidence>
<dbReference type="GO" id="GO:0003700">
    <property type="term" value="F:DNA-binding transcription factor activity"/>
    <property type="evidence" value="ECO:0007669"/>
    <property type="project" value="InterPro"/>
</dbReference>
<dbReference type="PRINTS" id="PR00037">
    <property type="entry name" value="HTHLACR"/>
</dbReference>
<organism evidence="5 6">
    <name type="scientific">Collinsella aerofaciens</name>
    <dbReference type="NCBI Taxonomy" id="74426"/>
    <lineage>
        <taxon>Bacteria</taxon>
        <taxon>Bacillati</taxon>
        <taxon>Actinomycetota</taxon>
        <taxon>Coriobacteriia</taxon>
        <taxon>Coriobacteriales</taxon>
        <taxon>Coriobacteriaceae</taxon>
        <taxon>Collinsella</taxon>
    </lineage>
</organism>
<feature type="domain" description="HTH deoR-type" evidence="4">
    <location>
        <begin position="10"/>
        <end position="65"/>
    </location>
</feature>
<dbReference type="SMART" id="SM01134">
    <property type="entry name" value="DeoRC"/>
    <property type="match status" value="1"/>
</dbReference>
<dbReference type="InterPro" id="IPR036388">
    <property type="entry name" value="WH-like_DNA-bd_sf"/>
</dbReference>
<dbReference type="GO" id="GO:0003677">
    <property type="term" value="F:DNA binding"/>
    <property type="evidence" value="ECO:0007669"/>
    <property type="project" value="UniProtKB-KW"/>
</dbReference>
<evidence type="ECO:0000256" key="3">
    <source>
        <dbReference type="ARBA" id="ARBA00023163"/>
    </source>
</evidence>
<dbReference type="InterPro" id="IPR018356">
    <property type="entry name" value="Tscrpt_reg_HTH_DeoR_CS"/>
</dbReference>
<dbReference type="InterPro" id="IPR014036">
    <property type="entry name" value="DeoR-like_C"/>
</dbReference>
<dbReference type="SUPFAM" id="SSF46785">
    <property type="entry name" value="Winged helix' DNA-binding domain"/>
    <property type="match status" value="1"/>
</dbReference>
<dbReference type="PROSITE" id="PS51000">
    <property type="entry name" value="HTH_DEOR_2"/>
    <property type="match status" value="1"/>
</dbReference>
<dbReference type="InterPro" id="IPR001034">
    <property type="entry name" value="DeoR_HTH"/>
</dbReference>
<keyword evidence="3" id="KW-0804">Transcription</keyword>
<dbReference type="InterPro" id="IPR036390">
    <property type="entry name" value="WH_DNA-bd_sf"/>
</dbReference>
<dbReference type="PANTHER" id="PTHR30363:SF44">
    <property type="entry name" value="AGA OPERON TRANSCRIPTIONAL REPRESSOR-RELATED"/>
    <property type="match status" value="1"/>
</dbReference>
<dbReference type="AlphaFoldDB" id="A0A174MWJ2"/>
<dbReference type="SUPFAM" id="SSF100950">
    <property type="entry name" value="NagB/RpiA/CoA transferase-like"/>
    <property type="match status" value="1"/>
</dbReference>
<keyword evidence="1" id="KW-0805">Transcription regulation</keyword>
<evidence type="ECO:0000313" key="6">
    <source>
        <dbReference type="Proteomes" id="UP000095454"/>
    </source>
</evidence>
<name>A0A174MWJ2_9ACTN</name>
<proteinExistence type="predicted"/>
<dbReference type="Pfam" id="PF08220">
    <property type="entry name" value="HTH_DeoR"/>
    <property type="match status" value="1"/>
</dbReference>
<reference evidence="5 6" key="1">
    <citation type="submission" date="2015-09" db="EMBL/GenBank/DDBJ databases">
        <authorList>
            <consortium name="Pathogen Informatics"/>
        </authorList>
    </citation>
    <scope>NUCLEOTIDE SEQUENCE [LARGE SCALE GENOMIC DNA]</scope>
    <source>
        <strain evidence="5 6">2789STDY5834902</strain>
    </source>
</reference>
<evidence type="ECO:0000256" key="2">
    <source>
        <dbReference type="ARBA" id="ARBA00023125"/>
    </source>
</evidence>
<dbReference type="Proteomes" id="UP000095454">
    <property type="component" value="Unassembled WGS sequence"/>
</dbReference>
<keyword evidence="2" id="KW-0238">DNA-binding</keyword>
<sequence length="267" mass="28392">MAHATTRAFADERRSAIMEMLDHNASVQVAEIAQTFGVSSVTARADLDALAEAGKLRRTHGGAVSLHKRLTVSTQDRRINVNVAAKQAIAQSAIELVNDGDTLLVDSGTTALEFVRLLDQRDGITVITADITIADYIDESMPSVDVVMLGGALRKGHRYLYGPLTMQALQMVHADLAVMCPGAFVPSCGFTTDFPQMAETKAAMVGAARQSVALMDASKVNGRGMYRFAELADVDSIVMDSDPDNAVATSIAEIVDNARPNLLIAGA</sequence>
<dbReference type="InterPro" id="IPR050313">
    <property type="entry name" value="Carb_Metab_HTH_regulators"/>
</dbReference>
<dbReference type="Pfam" id="PF00455">
    <property type="entry name" value="DeoRC"/>
    <property type="match status" value="1"/>
</dbReference>
<accession>A0A174MWJ2</accession>
<dbReference type="PANTHER" id="PTHR30363">
    <property type="entry name" value="HTH-TYPE TRANSCRIPTIONAL REGULATOR SRLR-RELATED"/>
    <property type="match status" value="1"/>
</dbReference>
<gene>
    <name evidence="5" type="primary">glcR</name>
    <name evidence="5" type="ORF">ERS852514_01846</name>
</gene>
<dbReference type="PROSITE" id="PS00894">
    <property type="entry name" value="HTH_DEOR_1"/>
    <property type="match status" value="1"/>
</dbReference>
<protein>
    <submittedName>
        <fullName evidence="5">HTH-type transcriptional repressor glcR</fullName>
    </submittedName>
</protein>
<dbReference type="InterPro" id="IPR037171">
    <property type="entry name" value="NagB/RpiA_transferase-like"/>
</dbReference>